<sequence length="1113" mass="123779">MLLYWGILEPPNPSVNLAAVRFSSAVRVRSIRIFPTGAQSFQDAEDVTACTEPPSMYLDVFFNAQPVPAPDGSAPKQKASNALVPTTIAYPGGLLDFCVDMDVEFATRLMIIRGGFTSLTLAVYGETVQQLSESDGLYEPKQIPHVDYKPVSMILDPSKSDDPTALAKSLLSLIPNCPELLLMVRLMFCLKPSNEDWEEPDFPHLYADLEQEYFDLSLEKAEKLLSRPVSDAQNVDFIKEFALKIVDCISSYDDDDAYLFAKILSHCASQHPSLTHSLVTHVDLETLYAERNLDKSTLLYLLDASANLDIARQLKLAGVPDSLSKIINSLTSNADTKRVARRLQDRLAGWEVFEDALSNTMAPFGSAVSMMKDIALEEMSFGIWLSTMLSHSDMLDRLTENAPAPHLLPQLPSLWNAANQTCTHGEFIAFVRAVIGVAAVVAVYAWSDSVPIESCRERSLTTLKFWQNVDGYREIVNHLLLMRQMVYRLQYMLPTENDLPTRSAIDAEHMLKSLALLPRSMLRVDFRDMMKDLPAPLNYITNEEVDVFRRAADIARSGLPEAIKVVLGTTSPMDDWDWRLQFRVALAVVEDSAKRSDEDESNKVVLDATWKEGQSTLIPSLIELFVKATSIVTRYFSLDIVPRKPQSKLSSIFETCHDLLNLISVLIPGSPLPSRDIAALVQSAADVFVCTDSADISYSQESEVCKTAHLVRQKVIDLVSSLVSSDGSLLSKPPPASTILKALLEHASDPGNHDVGHHMTQVFWLFDHALPSQITWDSDGSRRNWVLAVMPSIVPQLRSFYSKQEGDNRAHLIRRVLEIDDGLLGVADWLLSEENNMLYDTIRSARRSASDLGLRSLYHWRIAVSLQVFTTLTCSSSESLSSWVIQTLLHNEPCSNLLEKNLNAFVVQNLYHESMGSLAQVLSPHSEGLGSRLRTLLLTILSRACRCHQYQACCSIPVLLEGGVDALDQGILRELGGALEAIATSIKSSSPLPVGVVDAIRQILSRVSEQNVSGSVIPGISTSCLRDLTHWCAQNIADKELQTQFEEVNRKLRRSFPRRMAGYAFSLHACSLDPQAKITCSVSRTSRNDHCLSSKRPFTLPRSQRAHEDVCEQ</sequence>
<accession>A0A0H2S7E8</accession>
<dbReference type="AlphaFoldDB" id="A0A0H2S7E8"/>
<dbReference type="OrthoDB" id="2011702at2759"/>
<evidence type="ECO:0000259" key="1">
    <source>
        <dbReference type="Pfam" id="PF15912"/>
    </source>
</evidence>
<reference evidence="2 3" key="1">
    <citation type="submission" date="2015-04" db="EMBL/GenBank/DDBJ databases">
        <title>Complete genome sequence of Schizopora paradoxa KUC8140, a cosmopolitan wood degrader in East Asia.</title>
        <authorList>
            <consortium name="DOE Joint Genome Institute"/>
            <person name="Min B."/>
            <person name="Park H."/>
            <person name="Jang Y."/>
            <person name="Kim J.-J."/>
            <person name="Kim K.H."/>
            <person name="Pangilinan J."/>
            <person name="Lipzen A."/>
            <person name="Riley R."/>
            <person name="Grigoriev I.V."/>
            <person name="Spatafora J.W."/>
            <person name="Choi I.-G."/>
        </authorList>
    </citation>
    <scope>NUCLEOTIDE SEQUENCE [LARGE SCALE GENOMIC DNA]</scope>
    <source>
        <strain evidence="2 3">KUC8140</strain>
    </source>
</reference>
<feature type="domain" description="Virilizer N-terminal" evidence="1">
    <location>
        <begin position="14"/>
        <end position="136"/>
    </location>
</feature>
<keyword evidence="3" id="KW-1185">Reference proteome</keyword>
<dbReference type="Pfam" id="PF15912">
    <property type="entry name" value="VIR_N"/>
    <property type="match status" value="1"/>
</dbReference>
<evidence type="ECO:0000313" key="3">
    <source>
        <dbReference type="Proteomes" id="UP000053477"/>
    </source>
</evidence>
<proteinExistence type="predicted"/>
<dbReference type="EMBL" id="KQ085884">
    <property type="protein sequence ID" value="KLO19894.1"/>
    <property type="molecule type" value="Genomic_DNA"/>
</dbReference>
<gene>
    <name evidence="2" type="ORF">SCHPADRAFT_45470</name>
</gene>
<organism evidence="2 3">
    <name type="scientific">Schizopora paradoxa</name>
    <dbReference type="NCBI Taxonomy" id="27342"/>
    <lineage>
        <taxon>Eukaryota</taxon>
        <taxon>Fungi</taxon>
        <taxon>Dikarya</taxon>
        <taxon>Basidiomycota</taxon>
        <taxon>Agaricomycotina</taxon>
        <taxon>Agaricomycetes</taxon>
        <taxon>Hymenochaetales</taxon>
        <taxon>Schizoporaceae</taxon>
        <taxon>Schizopora</taxon>
    </lineage>
</organism>
<dbReference type="STRING" id="27342.A0A0H2S7E8"/>
<dbReference type="Proteomes" id="UP000053477">
    <property type="component" value="Unassembled WGS sequence"/>
</dbReference>
<name>A0A0H2S7E8_9AGAM</name>
<protein>
    <recommendedName>
        <fullName evidence="1">Virilizer N-terminal domain-containing protein</fullName>
    </recommendedName>
</protein>
<dbReference type="InterPro" id="IPR031801">
    <property type="entry name" value="VIR_N"/>
</dbReference>
<evidence type="ECO:0000313" key="2">
    <source>
        <dbReference type="EMBL" id="KLO19894.1"/>
    </source>
</evidence>
<dbReference type="InParanoid" id="A0A0H2S7E8"/>